<dbReference type="InterPro" id="IPR037523">
    <property type="entry name" value="VOC_core"/>
</dbReference>
<evidence type="ECO:0000259" key="4">
    <source>
        <dbReference type="PROSITE" id="PS51819"/>
    </source>
</evidence>
<evidence type="ECO:0000256" key="1">
    <source>
        <dbReference type="ARBA" id="ARBA00010363"/>
    </source>
</evidence>
<dbReference type="CDD" id="cd16357">
    <property type="entry name" value="GLOD4_C"/>
    <property type="match status" value="1"/>
</dbReference>
<evidence type="ECO:0000256" key="2">
    <source>
        <dbReference type="ARBA" id="ARBA00022737"/>
    </source>
</evidence>
<accession>A0AA39ISJ6</accession>
<feature type="domain" description="VOC" evidence="4">
    <location>
        <begin position="139"/>
        <end position="261"/>
    </location>
</feature>
<keyword evidence="2" id="KW-0677">Repeat</keyword>
<reference evidence="5" key="1">
    <citation type="submission" date="2023-06" db="EMBL/GenBank/DDBJ databases">
        <title>Genomic analysis of the entomopathogenic nematode Steinernema hermaphroditum.</title>
        <authorList>
            <person name="Schwarz E.M."/>
            <person name="Heppert J.K."/>
            <person name="Baniya A."/>
            <person name="Schwartz H.T."/>
            <person name="Tan C.-H."/>
            <person name="Antoshechkin I."/>
            <person name="Sternberg P.W."/>
            <person name="Goodrich-Blair H."/>
            <person name="Dillman A.R."/>
        </authorList>
    </citation>
    <scope>NUCLEOTIDE SEQUENCE</scope>
    <source>
        <strain evidence="5">PS9179</strain>
        <tissue evidence="5">Whole animal</tissue>
    </source>
</reference>
<gene>
    <name evidence="5" type="ORF">QR680_010787</name>
</gene>
<dbReference type="InterPro" id="IPR004360">
    <property type="entry name" value="Glyas_Fos-R_dOase_dom"/>
</dbReference>
<dbReference type="Pfam" id="PF00903">
    <property type="entry name" value="Glyoxalase"/>
    <property type="match status" value="1"/>
</dbReference>
<evidence type="ECO:0000256" key="3">
    <source>
        <dbReference type="SAM" id="MobiDB-lite"/>
    </source>
</evidence>
<dbReference type="PANTHER" id="PTHR46466:SF1">
    <property type="entry name" value="GLYOXALASE DOMAIN-CONTAINING PROTEIN 4"/>
    <property type="match status" value="1"/>
</dbReference>
<dbReference type="AlphaFoldDB" id="A0AA39ISJ6"/>
<feature type="region of interest" description="Disordered" evidence="3">
    <location>
        <begin position="293"/>
        <end position="365"/>
    </location>
</feature>
<dbReference type="PROSITE" id="PS51819">
    <property type="entry name" value="VOC"/>
    <property type="match status" value="2"/>
</dbReference>
<dbReference type="InterPro" id="IPR029068">
    <property type="entry name" value="Glyas_Bleomycin-R_OHBP_Dase"/>
</dbReference>
<sequence>MAMRSARALHYVFKVANRKATYDFYTKVLGMTVLRHEEFEEGCKASCNGPYNGRWSKTMIGYGSEDNHFVIELTYNYEIGSYRLGNDYKVKLGIYIESDELLSKLKEQNLGAATSEGWEVKDPDGHAFYVMAGKKSADPVRRVAVHVKNLKESVEFWNDHCGMNLLSENEKSAILTFGNEQCSLELVALPEGAELERGTGFGRIAFACPTALIEPFEKKMKSVNEKYIHTPLVSLDTPGKATVVVVILADPNSHEICFVGDEAFTELSKIDPKADELIKEAIEKDGSDAWFAKKKRTKAEAQMEREPARKRKNTDDEKAELEDRAERRQSDKEGASPGQKKKKRQDGQKKVKKSAVRKAPVQKEEQIQGGRAFFMLNARINGRINRDQPVQPRPAPVPVRDVNVSVNCAENKNKTAEAGAMWLCDHRRHRYRPDEEVSAEE</sequence>
<evidence type="ECO:0000313" key="5">
    <source>
        <dbReference type="EMBL" id="KAK0428409.1"/>
    </source>
</evidence>
<dbReference type="Pfam" id="PF21701">
    <property type="entry name" value="GLOD4_C"/>
    <property type="match status" value="1"/>
</dbReference>
<keyword evidence="6" id="KW-1185">Reference proteome</keyword>
<dbReference type="EMBL" id="JAUCMV010000001">
    <property type="protein sequence ID" value="KAK0428409.1"/>
    <property type="molecule type" value="Genomic_DNA"/>
</dbReference>
<dbReference type="InterPro" id="IPR043194">
    <property type="entry name" value="GLOD4_C"/>
</dbReference>
<name>A0AA39ISJ6_9BILA</name>
<evidence type="ECO:0000313" key="6">
    <source>
        <dbReference type="Proteomes" id="UP001175271"/>
    </source>
</evidence>
<comment type="caution">
    <text evidence="5">The sequence shown here is derived from an EMBL/GenBank/DDBJ whole genome shotgun (WGS) entry which is preliminary data.</text>
</comment>
<proteinExistence type="inferred from homology"/>
<feature type="compositionally biased region" description="Basic residues" evidence="3">
    <location>
        <begin position="339"/>
        <end position="356"/>
    </location>
</feature>
<dbReference type="SUPFAM" id="SSF54593">
    <property type="entry name" value="Glyoxalase/Bleomycin resistance protein/Dihydroxybiphenyl dioxygenase"/>
    <property type="match status" value="2"/>
</dbReference>
<protein>
    <recommendedName>
        <fullName evidence="4">VOC domain-containing protein</fullName>
    </recommendedName>
</protein>
<feature type="domain" description="VOC" evidence="4">
    <location>
        <begin position="7"/>
        <end position="133"/>
    </location>
</feature>
<comment type="similarity">
    <text evidence="1">Belongs to the glyoxalase I family.</text>
</comment>
<dbReference type="PANTHER" id="PTHR46466">
    <property type="entry name" value="GLYOXALASE DOMAIN-CONTAINING PROTEIN 4"/>
    <property type="match status" value="1"/>
</dbReference>
<organism evidence="5 6">
    <name type="scientific">Steinernema hermaphroditum</name>
    <dbReference type="NCBI Taxonomy" id="289476"/>
    <lineage>
        <taxon>Eukaryota</taxon>
        <taxon>Metazoa</taxon>
        <taxon>Ecdysozoa</taxon>
        <taxon>Nematoda</taxon>
        <taxon>Chromadorea</taxon>
        <taxon>Rhabditida</taxon>
        <taxon>Tylenchina</taxon>
        <taxon>Panagrolaimomorpha</taxon>
        <taxon>Strongyloidoidea</taxon>
        <taxon>Steinernematidae</taxon>
        <taxon>Steinernema</taxon>
    </lineage>
</organism>
<feature type="compositionally biased region" description="Basic and acidic residues" evidence="3">
    <location>
        <begin position="298"/>
        <end position="334"/>
    </location>
</feature>
<dbReference type="Gene3D" id="3.10.180.10">
    <property type="entry name" value="2,3-Dihydroxybiphenyl 1,2-Dioxygenase, domain 1"/>
    <property type="match status" value="2"/>
</dbReference>
<dbReference type="Proteomes" id="UP001175271">
    <property type="component" value="Unassembled WGS sequence"/>
</dbReference>
<dbReference type="InterPro" id="IPR043193">
    <property type="entry name" value="GLOD4"/>
</dbReference>